<accession>G0P1U3</accession>
<dbReference type="GO" id="GO:0043495">
    <property type="term" value="F:protein-membrane adaptor activity"/>
    <property type="evidence" value="ECO:0007669"/>
    <property type="project" value="TreeGrafter"/>
</dbReference>
<keyword evidence="1" id="KW-0175">Coiled coil</keyword>
<dbReference type="GO" id="GO:0097629">
    <property type="term" value="C:extrinsic component of omegasome membrane"/>
    <property type="evidence" value="ECO:0007669"/>
    <property type="project" value="TreeGrafter"/>
</dbReference>
<dbReference type="eggNOG" id="KOG4398">
    <property type="taxonomic scope" value="Eukaryota"/>
</dbReference>
<protein>
    <submittedName>
        <fullName evidence="2">Uncharacterized protein</fullName>
    </submittedName>
</protein>
<dbReference type="GO" id="GO:0000423">
    <property type="term" value="P:mitophagy"/>
    <property type="evidence" value="ECO:0007669"/>
    <property type="project" value="TreeGrafter"/>
</dbReference>
<dbReference type="STRING" id="135651.G0P1U3"/>
<dbReference type="GO" id="GO:0035032">
    <property type="term" value="C:phosphatidylinositol 3-kinase complex, class III"/>
    <property type="evidence" value="ECO:0007669"/>
    <property type="project" value="TreeGrafter"/>
</dbReference>
<evidence type="ECO:0000256" key="1">
    <source>
        <dbReference type="SAM" id="Coils"/>
    </source>
</evidence>
<keyword evidence="3" id="KW-1185">Reference proteome</keyword>
<gene>
    <name evidence="2" type="ORF">CAEBREN_31046</name>
</gene>
<feature type="coiled-coil region" evidence="1">
    <location>
        <begin position="109"/>
        <end position="136"/>
    </location>
</feature>
<evidence type="ECO:0000313" key="3">
    <source>
        <dbReference type="Proteomes" id="UP000008068"/>
    </source>
</evidence>
<dbReference type="InParanoid" id="G0P1U3"/>
<proteinExistence type="predicted"/>
<dbReference type="HOGENOM" id="CLU_799815_0_0_1"/>
<organism evidence="3">
    <name type="scientific">Caenorhabditis brenneri</name>
    <name type="common">Nematode worm</name>
    <dbReference type="NCBI Taxonomy" id="135651"/>
    <lineage>
        <taxon>Eukaryota</taxon>
        <taxon>Metazoa</taxon>
        <taxon>Ecdysozoa</taxon>
        <taxon>Nematoda</taxon>
        <taxon>Chromadorea</taxon>
        <taxon>Rhabditida</taxon>
        <taxon>Rhabditina</taxon>
        <taxon>Rhabditomorpha</taxon>
        <taxon>Rhabditoidea</taxon>
        <taxon>Rhabditidae</taxon>
        <taxon>Peloderinae</taxon>
        <taxon>Caenorhabditis</taxon>
    </lineage>
</organism>
<reference evidence="3" key="1">
    <citation type="submission" date="2011-07" db="EMBL/GenBank/DDBJ databases">
        <authorList>
            <consortium name="Caenorhabditis brenneri Sequencing and Analysis Consortium"/>
            <person name="Wilson R.K."/>
        </authorList>
    </citation>
    <scope>NUCLEOTIDE SEQUENCE [LARGE SCALE GENOMIC DNA]</scope>
    <source>
        <strain evidence="3">PB2801</strain>
    </source>
</reference>
<name>G0P1U3_CAEBE</name>
<dbReference type="PANTHER" id="PTHR13664:SF0">
    <property type="entry name" value="BECLIN 1-ASSOCIATED AUTOPHAGY-RELATED KEY REGULATOR"/>
    <property type="match status" value="1"/>
</dbReference>
<feature type="coiled-coil region" evidence="1">
    <location>
        <begin position="50"/>
        <end position="77"/>
    </location>
</feature>
<dbReference type="PANTHER" id="PTHR13664">
    <property type="entry name" value="BECLIN 1-ASSOCIATED AUTOPHAGY-RELATED KEY REGULATOR"/>
    <property type="match status" value="1"/>
</dbReference>
<dbReference type="GO" id="GO:0097632">
    <property type="term" value="C:extrinsic component of phagophore assembly site membrane"/>
    <property type="evidence" value="ECO:0007669"/>
    <property type="project" value="TreeGrafter"/>
</dbReference>
<sequence>MSCINCSKKRPCCFKSCTLDKSNVLKEYITNRLEQNERLQEELIMIIDPVESLKLQITEKEDRLIKLRLAIQETKQRKIIKTKEVEKLNSIIKFPVQSKDVFLSQSEYLKNLTEKMEEKKKQLRIVEETLATTRMECFQQVFRIFPIKIHFVTEPNSFEDWVIVNDTDQQQQEQITIRNSRTSENPFTNFKEELAAFSHTFQLVKILIMIFNFSPPKRLPSLRELCIGNGKMTKDSLWINLCDTVIHLCAHVGMPMDKLENSSPYKNLIEMTTFLGSDPANF</sequence>
<dbReference type="GO" id="GO:0005776">
    <property type="term" value="C:autophagosome"/>
    <property type="evidence" value="ECO:0007669"/>
    <property type="project" value="TreeGrafter"/>
</dbReference>
<dbReference type="GO" id="GO:0009267">
    <property type="term" value="P:cellular response to starvation"/>
    <property type="evidence" value="ECO:0007669"/>
    <property type="project" value="TreeGrafter"/>
</dbReference>
<dbReference type="EMBL" id="GL380017">
    <property type="protein sequence ID" value="EGT42782.1"/>
    <property type="molecule type" value="Genomic_DNA"/>
</dbReference>
<dbReference type="OrthoDB" id="5863900at2759"/>
<dbReference type="GO" id="GO:0035014">
    <property type="term" value="F:phosphatidylinositol 3-kinase regulator activity"/>
    <property type="evidence" value="ECO:0007669"/>
    <property type="project" value="TreeGrafter"/>
</dbReference>
<evidence type="ECO:0000313" key="2">
    <source>
        <dbReference type="EMBL" id="EGT42782.1"/>
    </source>
</evidence>
<dbReference type="GO" id="GO:0016240">
    <property type="term" value="P:autophagosome membrane docking"/>
    <property type="evidence" value="ECO:0007669"/>
    <property type="project" value="TreeGrafter"/>
</dbReference>
<dbReference type="GO" id="GO:0000045">
    <property type="term" value="P:autophagosome assembly"/>
    <property type="evidence" value="ECO:0007669"/>
    <property type="project" value="TreeGrafter"/>
</dbReference>
<dbReference type="Proteomes" id="UP000008068">
    <property type="component" value="Unassembled WGS sequence"/>
</dbReference>
<dbReference type="AlphaFoldDB" id="G0P1U3"/>